<keyword evidence="2 3" id="KW-0808">Transferase</keyword>
<dbReference type="InterPro" id="IPR016039">
    <property type="entry name" value="Thiolase-like"/>
</dbReference>
<protein>
    <recommendedName>
        <fullName evidence="8">Chalcone synthase</fullName>
    </recommendedName>
</protein>
<comment type="similarity">
    <text evidence="1 3">Belongs to the thiolase-like superfamily. Chalcone/stilbene synthases family.</text>
</comment>
<organism evidence="6 7">
    <name type="scientific">Hevea brasiliensis</name>
    <name type="common">Para rubber tree</name>
    <name type="synonym">Siphonia brasiliensis</name>
    <dbReference type="NCBI Taxonomy" id="3981"/>
    <lineage>
        <taxon>Eukaryota</taxon>
        <taxon>Viridiplantae</taxon>
        <taxon>Streptophyta</taxon>
        <taxon>Embryophyta</taxon>
        <taxon>Tracheophyta</taxon>
        <taxon>Spermatophyta</taxon>
        <taxon>Magnoliopsida</taxon>
        <taxon>eudicotyledons</taxon>
        <taxon>Gunneridae</taxon>
        <taxon>Pentapetalae</taxon>
        <taxon>rosids</taxon>
        <taxon>fabids</taxon>
        <taxon>Malpighiales</taxon>
        <taxon>Euphorbiaceae</taxon>
        <taxon>Crotonoideae</taxon>
        <taxon>Micrandreae</taxon>
        <taxon>Hevea</taxon>
    </lineage>
</organism>
<evidence type="ECO:0000313" key="6">
    <source>
        <dbReference type="EMBL" id="KAJ9128776.1"/>
    </source>
</evidence>
<evidence type="ECO:0008006" key="8">
    <source>
        <dbReference type="Google" id="ProtNLM"/>
    </source>
</evidence>
<reference evidence="6 7" key="1">
    <citation type="journal article" date="2023" name="Plant Biotechnol. J.">
        <title>Chromosome-level wild Hevea brasiliensis genome provides new tools for genomic-assisted breeding and valuable loci to elevate rubber yield.</title>
        <authorList>
            <person name="Cheng H."/>
            <person name="Song X."/>
            <person name="Hu Y."/>
            <person name="Wu T."/>
            <person name="Yang Q."/>
            <person name="An Z."/>
            <person name="Feng S."/>
            <person name="Deng Z."/>
            <person name="Wu W."/>
            <person name="Zeng X."/>
            <person name="Tu M."/>
            <person name="Wang X."/>
            <person name="Huang H."/>
        </authorList>
    </citation>
    <scope>NUCLEOTIDE SEQUENCE [LARGE SCALE GENOMIC DNA]</scope>
    <source>
        <strain evidence="6">MT/VB/25A 57/8</strain>
    </source>
</reference>
<evidence type="ECO:0000259" key="4">
    <source>
        <dbReference type="Pfam" id="PF00195"/>
    </source>
</evidence>
<dbReference type="SUPFAM" id="SSF53901">
    <property type="entry name" value="Thiolase-like"/>
    <property type="match status" value="2"/>
</dbReference>
<dbReference type="Gene3D" id="3.40.47.10">
    <property type="match status" value="2"/>
</dbReference>
<dbReference type="PANTHER" id="PTHR11877:SF46">
    <property type="entry name" value="TYPE III POLYKETIDE SYNTHASE A"/>
    <property type="match status" value="1"/>
</dbReference>
<proteinExistence type="inferred from homology"/>
<evidence type="ECO:0000313" key="7">
    <source>
        <dbReference type="Proteomes" id="UP001174677"/>
    </source>
</evidence>
<name>A0ABQ9K9D5_HEVBR</name>
<comment type="caution">
    <text evidence="6">The sequence shown here is derived from an EMBL/GenBank/DDBJ whole genome shotgun (WGS) entry which is preliminary data.</text>
</comment>
<feature type="domain" description="Chalcone/stilbene synthase N-terminal" evidence="4">
    <location>
        <begin position="23"/>
        <end position="115"/>
    </location>
</feature>
<dbReference type="InterPro" id="IPR011141">
    <property type="entry name" value="Polyketide_synthase_type-III"/>
</dbReference>
<dbReference type="PANTHER" id="PTHR11877">
    <property type="entry name" value="HYDROXYMETHYLGLUTARYL-COA SYNTHASE"/>
    <property type="match status" value="1"/>
</dbReference>
<evidence type="ECO:0000259" key="5">
    <source>
        <dbReference type="Pfam" id="PF02797"/>
    </source>
</evidence>
<accession>A0ABQ9K9D5</accession>
<sequence>MEAMVLQVTIPFSLGAFLGNNKIAIGKAFPRQLIPQECRVEGCIPRIKNNSFKLCCLLQLQSPCISFTPATVKRRHTVMSKEILEKTEGSPTIKQRLEIANPAVLRWQRKQALLASRSGEGQEKMSPMYSLLMLHFLGCYGGVTGLRVAKDIAKNNPGSGVLLTTSETTRGYTFGDGAAAVIIGANPVINKESPFMELNHAVQQFLLGAQINVIDGRLKIKEFCKKLMSKNGLTEFNDLFWAVHPGGSAILSRLESTLKLNTEKLESSR</sequence>
<gene>
    <name evidence="6" type="ORF">P3X46_034482</name>
</gene>
<dbReference type="Pfam" id="PF00195">
    <property type="entry name" value="Chal_sti_synt_N"/>
    <property type="match status" value="2"/>
</dbReference>
<dbReference type="Pfam" id="PF02797">
    <property type="entry name" value="Chal_sti_synt_C"/>
    <property type="match status" value="1"/>
</dbReference>
<evidence type="ECO:0000256" key="3">
    <source>
        <dbReference type="RuleBase" id="RU003633"/>
    </source>
</evidence>
<keyword evidence="3" id="KW-0012">Acyltransferase</keyword>
<dbReference type="EMBL" id="JARPOI010000394">
    <property type="protein sequence ID" value="KAJ9128776.1"/>
    <property type="molecule type" value="Genomic_DNA"/>
</dbReference>
<dbReference type="InterPro" id="IPR001099">
    <property type="entry name" value="Chalcone/stilbene_synt_N"/>
</dbReference>
<dbReference type="Proteomes" id="UP001174677">
    <property type="component" value="Unassembled WGS sequence"/>
</dbReference>
<evidence type="ECO:0000256" key="1">
    <source>
        <dbReference type="ARBA" id="ARBA00005531"/>
    </source>
</evidence>
<dbReference type="InterPro" id="IPR012328">
    <property type="entry name" value="Chalcone/stilbene_synt_C"/>
</dbReference>
<feature type="domain" description="Chalcone/stilbene synthase C-terminal" evidence="5">
    <location>
        <begin position="219"/>
        <end position="269"/>
    </location>
</feature>
<feature type="domain" description="Chalcone/stilbene synthase N-terminal" evidence="4">
    <location>
        <begin position="130"/>
        <end position="169"/>
    </location>
</feature>
<evidence type="ECO:0000256" key="2">
    <source>
        <dbReference type="ARBA" id="ARBA00022679"/>
    </source>
</evidence>
<keyword evidence="7" id="KW-1185">Reference proteome</keyword>